<reference evidence="1 2" key="1">
    <citation type="submission" date="2024-02" db="EMBL/GenBank/DDBJ databases">
        <title>Chromosome-scale genome assembly of the rough periwinkle Littorina saxatilis.</title>
        <authorList>
            <person name="De Jode A."/>
            <person name="Faria R."/>
            <person name="Formenti G."/>
            <person name="Sims Y."/>
            <person name="Smith T.P."/>
            <person name="Tracey A."/>
            <person name="Wood J.M.D."/>
            <person name="Zagrodzka Z.B."/>
            <person name="Johannesson K."/>
            <person name="Butlin R.K."/>
            <person name="Leder E.H."/>
        </authorList>
    </citation>
    <scope>NUCLEOTIDE SEQUENCE [LARGE SCALE GENOMIC DNA]</scope>
    <source>
        <strain evidence="1">Snail1</strain>
        <tissue evidence="1">Muscle</tissue>
    </source>
</reference>
<proteinExistence type="predicted"/>
<evidence type="ECO:0000313" key="2">
    <source>
        <dbReference type="Proteomes" id="UP001374579"/>
    </source>
</evidence>
<dbReference type="Proteomes" id="UP001374579">
    <property type="component" value="Unassembled WGS sequence"/>
</dbReference>
<evidence type="ECO:0000313" key="1">
    <source>
        <dbReference type="EMBL" id="KAK7093178.1"/>
    </source>
</evidence>
<name>A0AAN9ATW4_9CAEN</name>
<organism evidence="1 2">
    <name type="scientific">Littorina saxatilis</name>
    <dbReference type="NCBI Taxonomy" id="31220"/>
    <lineage>
        <taxon>Eukaryota</taxon>
        <taxon>Metazoa</taxon>
        <taxon>Spiralia</taxon>
        <taxon>Lophotrochozoa</taxon>
        <taxon>Mollusca</taxon>
        <taxon>Gastropoda</taxon>
        <taxon>Caenogastropoda</taxon>
        <taxon>Littorinimorpha</taxon>
        <taxon>Littorinoidea</taxon>
        <taxon>Littorinidae</taxon>
        <taxon>Littorina</taxon>
    </lineage>
</organism>
<gene>
    <name evidence="1" type="ORF">V1264_006974</name>
</gene>
<accession>A0AAN9ATW4</accession>
<dbReference type="EMBL" id="JBAMIC010000019">
    <property type="protein sequence ID" value="KAK7093178.1"/>
    <property type="molecule type" value="Genomic_DNA"/>
</dbReference>
<protein>
    <submittedName>
        <fullName evidence="1">Uncharacterized protein</fullName>
    </submittedName>
</protein>
<comment type="caution">
    <text evidence="1">The sequence shown here is derived from an EMBL/GenBank/DDBJ whole genome shotgun (WGS) entry which is preliminary data.</text>
</comment>
<keyword evidence="2" id="KW-1185">Reference proteome</keyword>
<sequence>MPSLPLPIARELPPLLSLSSTGGVKVVPSLVSAVTSVVVCFSPASSGVVWPSLPGEETKTLSSSARAVLTSGGVSASVGLLELRRPIRKEDTKLWKINHNP</sequence>
<dbReference type="AlphaFoldDB" id="A0AAN9ATW4"/>